<sequence>MSFPQAPSEYAKEPFDPSVVAFKDNDGRTWRYMNTPLDETYLAEPIDHFLVGTIPPEEREIRDTLVAATVMRRQVSIFQFWWSQFFKPTKAYLRSREYFRRLDQLCGRTPEHRAAFCRLATSKRLPPFICADLKRIVTKHDRARLHQGDRI</sequence>
<gene>
    <name evidence="1" type="ORF">GTP90_02005</name>
</gene>
<name>A0A845GFB6_9BURK</name>
<organism evidence="1 2">
    <name type="scientific">Duganella vulcania</name>
    <dbReference type="NCBI Taxonomy" id="2692166"/>
    <lineage>
        <taxon>Bacteria</taxon>
        <taxon>Pseudomonadati</taxon>
        <taxon>Pseudomonadota</taxon>
        <taxon>Betaproteobacteria</taxon>
        <taxon>Burkholderiales</taxon>
        <taxon>Oxalobacteraceae</taxon>
        <taxon>Telluria group</taxon>
        <taxon>Duganella</taxon>
    </lineage>
</organism>
<dbReference type="EMBL" id="WWCX01000001">
    <property type="protein sequence ID" value="MYM92631.1"/>
    <property type="molecule type" value="Genomic_DNA"/>
</dbReference>
<dbReference type="Proteomes" id="UP000447355">
    <property type="component" value="Unassembled WGS sequence"/>
</dbReference>
<proteinExistence type="predicted"/>
<reference evidence="1" key="1">
    <citation type="submission" date="2019-12" db="EMBL/GenBank/DDBJ databases">
        <title>Novel species isolated from a subtropical stream in China.</title>
        <authorList>
            <person name="Lu H."/>
        </authorList>
    </citation>
    <scope>NUCLEOTIDE SEQUENCE [LARGE SCALE GENOMIC DNA]</scope>
    <source>
        <strain evidence="1">FT81W</strain>
    </source>
</reference>
<dbReference type="AlphaFoldDB" id="A0A845GFB6"/>
<protein>
    <submittedName>
        <fullName evidence="1">Uncharacterized protein</fullName>
    </submittedName>
</protein>
<accession>A0A845GFB6</accession>
<comment type="caution">
    <text evidence="1">The sequence shown here is derived from an EMBL/GenBank/DDBJ whole genome shotgun (WGS) entry which is preliminary data.</text>
</comment>
<evidence type="ECO:0000313" key="2">
    <source>
        <dbReference type="Proteomes" id="UP000447355"/>
    </source>
</evidence>
<dbReference type="RefSeq" id="WP_161081891.1">
    <property type="nucleotide sequence ID" value="NZ_WWCX01000001.1"/>
</dbReference>
<evidence type="ECO:0000313" key="1">
    <source>
        <dbReference type="EMBL" id="MYM92631.1"/>
    </source>
</evidence>